<keyword evidence="2" id="KW-1185">Reference proteome</keyword>
<name>A0A2S0HZZ7_9FLAO</name>
<reference evidence="1 2" key="1">
    <citation type="submission" date="2018-02" db="EMBL/GenBank/DDBJ databases">
        <title>Genomic analysis of the strain RR4-38 isolated from a seawater recirculating aquaculture system.</title>
        <authorList>
            <person name="Kim Y.-S."/>
            <person name="Jang Y.H."/>
            <person name="Kim K.-H."/>
        </authorList>
    </citation>
    <scope>NUCLEOTIDE SEQUENCE [LARGE SCALE GENOMIC DNA]</scope>
    <source>
        <strain evidence="1 2">RR4-38</strain>
    </source>
</reference>
<accession>A0A2S0HZZ7</accession>
<protein>
    <submittedName>
        <fullName evidence="1">Uncharacterized protein</fullName>
    </submittedName>
</protein>
<proteinExistence type="predicted"/>
<organism evidence="1 2">
    <name type="scientific">Pukyongia salina</name>
    <dbReference type="NCBI Taxonomy" id="2094025"/>
    <lineage>
        <taxon>Bacteria</taxon>
        <taxon>Pseudomonadati</taxon>
        <taxon>Bacteroidota</taxon>
        <taxon>Flavobacteriia</taxon>
        <taxon>Flavobacteriales</taxon>
        <taxon>Flavobacteriaceae</taxon>
        <taxon>Pukyongia</taxon>
    </lineage>
</organism>
<evidence type="ECO:0000313" key="1">
    <source>
        <dbReference type="EMBL" id="AVI52188.1"/>
    </source>
</evidence>
<sequence>MRKLILLTFIIGSYSAFCQSKTLTKEERKAKMEKLNKKLNKNSEGPAGYFIKVDGEKVIMHRFPNTVKAFLDSSSDSDYLISTAKVHYYNEKGKLKKISQAKISELYDGKNYYSRLKIGSVFGLNRLHRIIITSDEYILTEYFSHGAFYYYLFDRKKEEFVYKKIKSVVKSKKDNELADDYIRPYFTNCSKFITRLNDNLSIEYKQKLNSNHFYSRMTAGMSNMKCE</sequence>
<dbReference type="AlphaFoldDB" id="A0A2S0HZZ7"/>
<evidence type="ECO:0000313" key="2">
    <source>
        <dbReference type="Proteomes" id="UP000238442"/>
    </source>
</evidence>
<dbReference type="RefSeq" id="WP_105217428.1">
    <property type="nucleotide sequence ID" value="NZ_CP027062.1"/>
</dbReference>
<gene>
    <name evidence="1" type="ORF">C5O00_13900</name>
</gene>
<dbReference type="Proteomes" id="UP000238442">
    <property type="component" value="Chromosome"/>
</dbReference>
<dbReference type="EMBL" id="CP027062">
    <property type="protein sequence ID" value="AVI52188.1"/>
    <property type="molecule type" value="Genomic_DNA"/>
</dbReference>
<dbReference type="OrthoDB" id="1441560at2"/>
<dbReference type="KEGG" id="aue:C5O00_13900"/>